<reference evidence="2 3" key="1">
    <citation type="submission" date="2019-02" db="EMBL/GenBank/DDBJ databases">
        <title>Deep-cultivation of Planctomycetes and their phenomic and genomic characterization uncovers novel biology.</title>
        <authorList>
            <person name="Wiegand S."/>
            <person name="Jogler M."/>
            <person name="Boedeker C."/>
            <person name="Pinto D."/>
            <person name="Vollmers J."/>
            <person name="Rivas-Marin E."/>
            <person name="Kohn T."/>
            <person name="Peeters S.H."/>
            <person name="Heuer A."/>
            <person name="Rast P."/>
            <person name="Oberbeckmann S."/>
            <person name="Bunk B."/>
            <person name="Jeske O."/>
            <person name="Meyerdierks A."/>
            <person name="Storesund J.E."/>
            <person name="Kallscheuer N."/>
            <person name="Luecker S."/>
            <person name="Lage O.M."/>
            <person name="Pohl T."/>
            <person name="Merkel B.J."/>
            <person name="Hornburger P."/>
            <person name="Mueller R.-W."/>
            <person name="Bruemmer F."/>
            <person name="Labrenz M."/>
            <person name="Spormann A.M."/>
            <person name="Op den Camp H."/>
            <person name="Overmann J."/>
            <person name="Amann R."/>
            <person name="Jetten M.S.M."/>
            <person name="Mascher T."/>
            <person name="Medema M.H."/>
            <person name="Devos D.P."/>
            <person name="Kaster A.-K."/>
            <person name="Ovreas L."/>
            <person name="Rohde M."/>
            <person name="Galperin M.Y."/>
            <person name="Jogler C."/>
        </authorList>
    </citation>
    <scope>NUCLEOTIDE SEQUENCE [LARGE SCALE GENOMIC DNA]</scope>
    <source>
        <strain evidence="2 3">Poly30</strain>
    </source>
</reference>
<sequence precursor="true">MGQGRRPFLALLSLVGLLLGSSCQSNTIPVTEAFLSAQPRSILVLPPLDETVETAATYGTLASVTRPLAEAGYYVFPVALVDAVMRQNGLPTPFEMHSVPVSKLIEIFDPDAILYLKVTDWGTSYQIIQSSTRIGISGELVDARTGVSLWSGSTVQVQNSNSGGGGIVGMLAGALANQIATSVSDPSRGIAARANWELLGNRQSGWLLGPYHPRVEEDIQDLEARYQAQVSP</sequence>
<dbReference type="AlphaFoldDB" id="A0A518EKR5"/>
<evidence type="ECO:0000313" key="2">
    <source>
        <dbReference type="EMBL" id="QDV04683.1"/>
    </source>
</evidence>
<protein>
    <submittedName>
        <fullName evidence="2">Lipoprotein</fullName>
    </submittedName>
</protein>
<dbReference type="EMBL" id="CP036434">
    <property type="protein sequence ID" value="QDV04683.1"/>
    <property type="molecule type" value="Genomic_DNA"/>
</dbReference>
<gene>
    <name evidence="2" type="ORF">Poly30_01760</name>
</gene>
<evidence type="ECO:0000256" key="1">
    <source>
        <dbReference type="SAM" id="SignalP"/>
    </source>
</evidence>
<keyword evidence="2" id="KW-0449">Lipoprotein</keyword>
<feature type="chain" id="PRO_5022169489" evidence="1">
    <location>
        <begin position="28"/>
        <end position="232"/>
    </location>
</feature>
<keyword evidence="1" id="KW-0732">Signal</keyword>
<accession>A0A518EKR5</accession>
<feature type="signal peptide" evidence="1">
    <location>
        <begin position="1"/>
        <end position="27"/>
    </location>
</feature>
<dbReference type="PROSITE" id="PS51257">
    <property type="entry name" value="PROKAR_LIPOPROTEIN"/>
    <property type="match status" value="1"/>
</dbReference>
<dbReference type="Pfam" id="PF05643">
    <property type="entry name" value="GNA1162-like"/>
    <property type="match status" value="1"/>
</dbReference>
<proteinExistence type="predicted"/>
<dbReference type="Proteomes" id="UP000320390">
    <property type="component" value="Chromosome"/>
</dbReference>
<evidence type="ECO:0000313" key="3">
    <source>
        <dbReference type="Proteomes" id="UP000320390"/>
    </source>
</evidence>
<organism evidence="2 3">
    <name type="scientific">Saltatorellus ferox</name>
    <dbReference type="NCBI Taxonomy" id="2528018"/>
    <lineage>
        <taxon>Bacteria</taxon>
        <taxon>Pseudomonadati</taxon>
        <taxon>Planctomycetota</taxon>
        <taxon>Planctomycetia</taxon>
        <taxon>Planctomycetia incertae sedis</taxon>
        <taxon>Saltatorellus</taxon>
    </lineage>
</organism>
<dbReference type="InterPro" id="IPR008517">
    <property type="entry name" value="GNA1162-like"/>
</dbReference>
<dbReference type="Gene3D" id="3.40.50.10610">
    <property type="entry name" value="ABC-type transport auxiliary lipoprotein component"/>
    <property type="match status" value="1"/>
</dbReference>
<keyword evidence="3" id="KW-1185">Reference proteome</keyword>
<name>A0A518EKR5_9BACT</name>